<keyword evidence="2" id="KW-0813">Transport</keyword>
<keyword evidence="1" id="KW-0349">Heme</keyword>
<protein>
    <recommendedName>
        <fullName evidence="5">Oxidoreductase FAD/NAD(P)-binding domain-containing protein</fullName>
    </recommendedName>
</protein>
<evidence type="ECO:0000256" key="3">
    <source>
        <dbReference type="ARBA" id="ARBA00022723"/>
    </source>
</evidence>
<comment type="caution">
    <text evidence="6">The sequence shown here is derived from an EMBL/GenBank/DDBJ whole genome shotgun (WGS) entry which is preliminary data.</text>
</comment>
<dbReference type="InterPro" id="IPR039261">
    <property type="entry name" value="FNR_nucleotide-bd"/>
</dbReference>
<evidence type="ECO:0000256" key="2">
    <source>
        <dbReference type="ARBA" id="ARBA00022621"/>
    </source>
</evidence>
<dbReference type="PANTHER" id="PTHR43396">
    <property type="entry name" value="FLAVOHEMOPROTEIN"/>
    <property type="match status" value="1"/>
</dbReference>
<dbReference type="SUPFAM" id="SSF52343">
    <property type="entry name" value="Ferredoxin reductase-like, C-terminal NADP-linked domain"/>
    <property type="match status" value="1"/>
</dbReference>
<keyword evidence="3" id="KW-0479">Metal-binding</keyword>
<dbReference type="Proteomes" id="UP000722989">
    <property type="component" value="Unassembled WGS sequence"/>
</dbReference>
<accession>A0ABX0Y451</accession>
<dbReference type="PANTHER" id="PTHR43396:SF3">
    <property type="entry name" value="FLAVOHEMOPROTEIN"/>
    <property type="match status" value="1"/>
</dbReference>
<dbReference type="InterPro" id="IPR001433">
    <property type="entry name" value="OxRdtase_FAD/NAD-bd"/>
</dbReference>
<evidence type="ECO:0000259" key="5">
    <source>
        <dbReference type="Pfam" id="PF00175"/>
    </source>
</evidence>
<dbReference type="EMBL" id="JAATVY010000026">
    <property type="protein sequence ID" value="NJC73169.1"/>
    <property type="molecule type" value="Genomic_DNA"/>
</dbReference>
<organism evidence="6 7">
    <name type="scientific">Planosporangium thailandense</name>
    <dbReference type="NCBI Taxonomy" id="765197"/>
    <lineage>
        <taxon>Bacteria</taxon>
        <taxon>Bacillati</taxon>
        <taxon>Actinomycetota</taxon>
        <taxon>Actinomycetes</taxon>
        <taxon>Micromonosporales</taxon>
        <taxon>Micromonosporaceae</taxon>
        <taxon>Planosporangium</taxon>
    </lineage>
</organism>
<sequence length="122" mass="14128">MLEHLVERDRRRETWWVHAARCGRDQAMKRHIRDLAATSSAVHACVFYENPLPEDVPGRDYDRPGRITMEWIKGALPVADLDFYFCGPRGFMRMLAIGLRALDVPDERIHLEFFGPAEALYA</sequence>
<proteinExistence type="predicted"/>
<evidence type="ECO:0000256" key="4">
    <source>
        <dbReference type="ARBA" id="ARBA00023004"/>
    </source>
</evidence>
<feature type="domain" description="Oxidoreductase FAD/NAD(P)-binding" evidence="5">
    <location>
        <begin position="1"/>
        <end position="95"/>
    </location>
</feature>
<evidence type="ECO:0000313" key="7">
    <source>
        <dbReference type="Proteomes" id="UP000722989"/>
    </source>
</evidence>
<keyword evidence="4" id="KW-0408">Iron</keyword>
<evidence type="ECO:0000313" key="6">
    <source>
        <dbReference type="EMBL" id="NJC73169.1"/>
    </source>
</evidence>
<keyword evidence="2" id="KW-0561">Oxygen transport</keyword>
<gene>
    <name evidence="6" type="ORF">HC031_26125</name>
</gene>
<evidence type="ECO:0000256" key="1">
    <source>
        <dbReference type="ARBA" id="ARBA00022617"/>
    </source>
</evidence>
<dbReference type="Pfam" id="PF00175">
    <property type="entry name" value="NAD_binding_1"/>
    <property type="match status" value="1"/>
</dbReference>
<name>A0ABX0Y451_9ACTN</name>
<keyword evidence="7" id="KW-1185">Reference proteome</keyword>
<dbReference type="Gene3D" id="3.40.50.80">
    <property type="entry name" value="Nucleotide-binding domain of ferredoxin-NADP reductase (FNR) module"/>
    <property type="match status" value="1"/>
</dbReference>
<dbReference type="RefSeq" id="WP_167928074.1">
    <property type="nucleotide sequence ID" value="NZ_JAATVY010000026.1"/>
</dbReference>
<reference evidence="6 7" key="1">
    <citation type="submission" date="2020-03" db="EMBL/GenBank/DDBJ databases">
        <title>WGS of the type strain of Planosporangium spp.</title>
        <authorList>
            <person name="Thawai C."/>
        </authorList>
    </citation>
    <scope>NUCLEOTIDE SEQUENCE [LARGE SCALE GENOMIC DNA]</scope>
    <source>
        <strain evidence="6 7">TBRC 5610</strain>
    </source>
</reference>